<feature type="signal peptide" evidence="1">
    <location>
        <begin position="1"/>
        <end position="21"/>
    </location>
</feature>
<accession>A0A964DY62</accession>
<evidence type="ECO:0000256" key="1">
    <source>
        <dbReference type="SAM" id="SignalP"/>
    </source>
</evidence>
<organism evidence="2 3">
    <name type="scientific">Acidisoma silvae</name>
    <dbReference type="NCBI Taxonomy" id="2802396"/>
    <lineage>
        <taxon>Bacteria</taxon>
        <taxon>Pseudomonadati</taxon>
        <taxon>Pseudomonadota</taxon>
        <taxon>Alphaproteobacteria</taxon>
        <taxon>Acetobacterales</taxon>
        <taxon>Acidocellaceae</taxon>
        <taxon>Acidisoma</taxon>
    </lineage>
</organism>
<evidence type="ECO:0000313" key="2">
    <source>
        <dbReference type="EMBL" id="MCB8874772.1"/>
    </source>
</evidence>
<dbReference type="AlphaFoldDB" id="A0A964DY62"/>
<protein>
    <submittedName>
        <fullName evidence="2">Uncharacterized protein</fullName>
    </submittedName>
</protein>
<proteinExistence type="predicted"/>
<reference evidence="2" key="2">
    <citation type="submission" date="2021-01" db="EMBL/GenBank/DDBJ databases">
        <authorList>
            <person name="Mieszkin S."/>
            <person name="Pouder E."/>
            <person name="Alain K."/>
        </authorList>
    </citation>
    <scope>NUCLEOTIDE SEQUENCE</scope>
    <source>
        <strain evidence="2">HW T2.11</strain>
    </source>
</reference>
<gene>
    <name evidence="2" type="ORF">ASILVAE211_06225</name>
</gene>
<feature type="chain" id="PRO_5037055322" evidence="1">
    <location>
        <begin position="22"/>
        <end position="134"/>
    </location>
</feature>
<dbReference type="Proteomes" id="UP000708298">
    <property type="component" value="Unassembled WGS sequence"/>
</dbReference>
<reference evidence="2" key="1">
    <citation type="journal article" date="2021" name="Microorganisms">
        <title>Acidisoma silvae sp. nov. and Acidisomacellulosilytica sp. nov., Two Acidophilic Bacteria Isolated from Decaying Wood, Hydrolyzing Cellulose and Producing Poly-3-hydroxybutyrate.</title>
        <authorList>
            <person name="Mieszkin S."/>
            <person name="Pouder E."/>
            <person name="Uroz S."/>
            <person name="Simon-Colin C."/>
            <person name="Alain K."/>
        </authorList>
    </citation>
    <scope>NUCLEOTIDE SEQUENCE</scope>
    <source>
        <strain evidence="2">HW T2.11</strain>
    </source>
</reference>
<dbReference type="EMBL" id="JAESVB010000002">
    <property type="protein sequence ID" value="MCB8874772.1"/>
    <property type="molecule type" value="Genomic_DNA"/>
</dbReference>
<name>A0A964DY62_9PROT</name>
<dbReference type="RefSeq" id="WP_227320437.1">
    <property type="nucleotide sequence ID" value="NZ_JAESVB010000002.1"/>
</dbReference>
<comment type="caution">
    <text evidence="2">The sequence shown here is derived from an EMBL/GenBank/DDBJ whole genome shotgun (WGS) entry which is preliminary data.</text>
</comment>
<keyword evidence="3" id="KW-1185">Reference proteome</keyword>
<evidence type="ECO:0000313" key="3">
    <source>
        <dbReference type="Proteomes" id="UP000708298"/>
    </source>
</evidence>
<keyword evidence="1" id="KW-0732">Signal</keyword>
<sequence>MQSNLVYGVAAKAVSIAASVAADLTTAASLLPSPVASLGLAQSTTATAGGTTLGSSAYGQNVAAVTAAQTDLAGQVATTGAALPDFDLSLAGTEPTAAPASVTAITASAGQLASLTAAQSYLGRGLSTLTAIGS</sequence>